<evidence type="ECO:0000313" key="1">
    <source>
        <dbReference type="EMBL" id="KAH7918061.1"/>
    </source>
</evidence>
<proteinExistence type="predicted"/>
<organism evidence="1 2">
    <name type="scientific">Leucogyrophana mollusca</name>
    <dbReference type="NCBI Taxonomy" id="85980"/>
    <lineage>
        <taxon>Eukaryota</taxon>
        <taxon>Fungi</taxon>
        <taxon>Dikarya</taxon>
        <taxon>Basidiomycota</taxon>
        <taxon>Agaricomycotina</taxon>
        <taxon>Agaricomycetes</taxon>
        <taxon>Agaricomycetidae</taxon>
        <taxon>Boletales</taxon>
        <taxon>Boletales incertae sedis</taxon>
        <taxon>Leucogyrophana</taxon>
    </lineage>
</organism>
<name>A0ACB8AYI9_9AGAM</name>
<sequence length="102" mass="11293">MGIYMSVAAFGILIGKSAPQRDTHRNRNRTPESSYVTLFAEGSFLSGHPLCSFVRTLQRVRTLGQICPDGRTGFNKTQKNLLAGALAPADMYKWSMSNKRPT</sequence>
<reference evidence="1" key="1">
    <citation type="journal article" date="2021" name="New Phytol.">
        <title>Evolutionary innovations through gain and loss of genes in the ectomycorrhizal Boletales.</title>
        <authorList>
            <person name="Wu G."/>
            <person name="Miyauchi S."/>
            <person name="Morin E."/>
            <person name="Kuo A."/>
            <person name="Drula E."/>
            <person name="Varga T."/>
            <person name="Kohler A."/>
            <person name="Feng B."/>
            <person name="Cao Y."/>
            <person name="Lipzen A."/>
            <person name="Daum C."/>
            <person name="Hundley H."/>
            <person name="Pangilinan J."/>
            <person name="Johnson J."/>
            <person name="Barry K."/>
            <person name="LaButti K."/>
            <person name="Ng V."/>
            <person name="Ahrendt S."/>
            <person name="Min B."/>
            <person name="Choi I.G."/>
            <person name="Park H."/>
            <person name="Plett J.M."/>
            <person name="Magnuson J."/>
            <person name="Spatafora J.W."/>
            <person name="Nagy L.G."/>
            <person name="Henrissat B."/>
            <person name="Grigoriev I.V."/>
            <person name="Yang Z.L."/>
            <person name="Xu J."/>
            <person name="Martin F.M."/>
        </authorList>
    </citation>
    <scope>NUCLEOTIDE SEQUENCE</scope>
    <source>
        <strain evidence="1">KUC20120723A-06</strain>
    </source>
</reference>
<comment type="caution">
    <text evidence="1">The sequence shown here is derived from an EMBL/GenBank/DDBJ whole genome shotgun (WGS) entry which is preliminary data.</text>
</comment>
<keyword evidence="2" id="KW-1185">Reference proteome</keyword>
<dbReference type="EMBL" id="MU266865">
    <property type="protein sequence ID" value="KAH7918061.1"/>
    <property type="molecule type" value="Genomic_DNA"/>
</dbReference>
<protein>
    <submittedName>
        <fullName evidence="1">Uncharacterized protein</fullName>
    </submittedName>
</protein>
<accession>A0ACB8AYI9</accession>
<evidence type="ECO:0000313" key="2">
    <source>
        <dbReference type="Proteomes" id="UP000790709"/>
    </source>
</evidence>
<dbReference type="Proteomes" id="UP000790709">
    <property type="component" value="Unassembled WGS sequence"/>
</dbReference>
<gene>
    <name evidence="1" type="ORF">BV22DRAFT_918847</name>
</gene>